<dbReference type="PANTHER" id="PTHR48111:SF15">
    <property type="entry name" value="OMPR SUBFAMILY"/>
    <property type="match status" value="1"/>
</dbReference>
<proteinExistence type="predicted"/>
<evidence type="ECO:0000259" key="9">
    <source>
        <dbReference type="PROSITE" id="PS51755"/>
    </source>
</evidence>
<dbReference type="EMBL" id="JBHFNT010000138">
    <property type="protein sequence ID" value="MFB2836068.1"/>
    <property type="molecule type" value="Genomic_DNA"/>
</dbReference>
<dbReference type="Proteomes" id="UP001576780">
    <property type="component" value="Unassembled WGS sequence"/>
</dbReference>
<evidence type="ECO:0000256" key="1">
    <source>
        <dbReference type="ARBA" id="ARBA00023125"/>
    </source>
</evidence>
<dbReference type="PROSITE" id="PS50110">
    <property type="entry name" value="RESPONSE_REGULATORY"/>
    <property type="match status" value="3"/>
</dbReference>
<dbReference type="InterPro" id="IPR039420">
    <property type="entry name" value="WalR-like"/>
</dbReference>
<feature type="domain" description="GGDEF" evidence="7">
    <location>
        <begin position="658"/>
        <end position="792"/>
    </location>
</feature>
<dbReference type="InterPro" id="IPR043128">
    <property type="entry name" value="Rev_trsase/Diguanyl_cyclase"/>
</dbReference>
<accession>A0ABV4WLV9</accession>
<dbReference type="RefSeq" id="WP_413278463.1">
    <property type="nucleotide sequence ID" value="NZ_JBHFNT010000138.1"/>
</dbReference>
<keyword evidence="11" id="KW-1185">Reference proteome</keyword>
<dbReference type="InterPro" id="IPR029787">
    <property type="entry name" value="Nucleotide_cyclase"/>
</dbReference>
<evidence type="ECO:0000256" key="5">
    <source>
        <dbReference type="SAM" id="MobiDB-lite"/>
    </source>
</evidence>
<dbReference type="SMART" id="SM00862">
    <property type="entry name" value="Trans_reg_C"/>
    <property type="match status" value="1"/>
</dbReference>
<dbReference type="PROSITE" id="PS50887">
    <property type="entry name" value="GGDEF"/>
    <property type="match status" value="1"/>
</dbReference>
<dbReference type="InterPro" id="IPR011006">
    <property type="entry name" value="CheY-like_superfamily"/>
</dbReference>
<dbReference type="Pfam" id="PF00486">
    <property type="entry name" value="Trans_reg_C"/>
    <property type="match status" value="1"/>
</dbReference>
<keyword evidence="1 4" id="KW-0238">DNA-binding</keyword>
<feature type="domain" description="Response regulatory" evidence="6">
    <location>
        <begin position="2"/>
        <end position="116"/>
    </location>
</feature>
<reference evidence="10 11" key="1">
    <citation type="submission" date="2024-09" db="EMBL/GenBank/DDBJ databases">
        <title>Floridaenema gen nov. (Aerosakkonemataceae, Aerosakkonematales ord. nov., Cyanobacteria) from benthic tropical and subtropical fresh waters, with the description of four new species.</title>
        <authorList>
            <person name="Moretto J.A."/>
            <person name="Berthold D.E."/>
            <person name="Lefler F.W."/>
            <person name="Huang I.-S."/>
            <person name="Laughinghouse H. IV."/>
        </authorList>
    </citation>
    <scope>NUCLEOTIDE SEQUENCE [LARGE SCALE GENOMIC DNA]</scope>
    <source>
        <strain evidence="10 11">BLCC-F167</strain>
    </source>
</reference>
<dbReference type="Pfam" id="PF01627">
    <property type="entry name" value="Hpt"/>
    <property type="match status" value="1"/>
</dbReference>
<dbReference type="SMART" id="SM00267">
    <property type="entry name" value="GGDEF"/>
    <property type="match status" value="1"/>
</dbReference>
<dbReference type="NCBIfam" id="TIGR00254">
    <property type="entry name" value="GGDEF"/>
    <property type="match status" value="1"/>
</dbReference>
<dbReference type="SMART" id="SM00448">
    <property type="entry name" value="REC"/>
    <property type="match status" value="3"/>
</dbReference>
<protein>
    <submittedName>
        <fullName evidence="10">Response regulator</fullName>
    </submittedName>
</protein>
<keyword evidence="3" id="KW-0597">Phosphoprotein</keyword>
<dbReference type="Pfam" id="PF00990">
    <property type="entry name" value="GGDEF"/>
    <property type="match status" value="1"/>
</dbReference>
<dbReference type="PROSITE" id="PS51755">
    <property type="entry name" value="OMPR_PHOB"/>
    <property type="match status" value="1"/>
</dbReference>
<evidence type="ECO:0000259" key="7">
    <source>
        <dbReference type="PROSITE" id="PS50887"/>
    </source>
</evidence>
<dbReference type="Gene3D" id="1.10.10.10">
    <property type="entry name" value="Winged helix-like DNA-binding domain superfamily/Winged helix DNA-binding domain"/>
    <property type="match status" value="1"/>
</dbReference>
<dbReference type="CDD" id="cd19935">
    <property type="entry name" value="REC_OmpR_CusR-like"/>
    <property type="match status" value="1"/>
</dbReference>
<dbReference type="PANTHER" id="PTHR48111">
    <property type="entry name" value="REGULATOR OF RPOS"/>
    <property type="match status" value="1"/>
</dbReference>
<feature type="modified residue" description="4-aspartylphosphate" evidence="3">
    <location>
        <position position="51"/>
    </location>
</feature>
<dbReference type="CDD" id="cd00383">
    <property type="entry name" value="trans_reg_C"/>
    <property type="match status" value="1"/>
</dbReference>
<feature type="domain" description="Response regulatory" evidence="6">
    <location>
        <begin position="502"/>
        <end position="618"/>
    </location>
</feature>
<evidence type="ECO:0000313" key="11">
    <source>
        <dbReference type="Proteomes" id="UP001576780"/>
    </source>
</evidence>
<dbReference type="InterPro" id="IPR001867">
    <property type="entry name" value="OmpR/PhoB-type_DNA-bd"/>
</dbReference>
<gene>
    <name evidence="10" type="ORF">ACE1CA_16170</name>
</gene>
<feature type="domain" description="HPt" evidence="8">
    <location>
        <begin position="269"/>
        <end position="368"/>
    </location>
</feature>
<dbReference type="SUPFAM" id="SSF47226">
    <property type="entry name" value="Histidine-containing phosphotransfer domain, HPT domain"/>
    <property type="match status" value="1"/>
</dbReference>
<dbReference type="CDD" id="cd01949">
    <property type="entry name" value="GGDEF"/>
    <property type="match status" value="1"/>
</dbReference>
<dbReference type="InterPro" id="IPR036388">
    <property type="entry name" value="WH-like_DNA-bd_sf"/>
</dbReference>
<sequence>MKILLVEDDPTAAYILEQELSTHHYTVEIIADGQLGLELARTFHYDLLVLDIILPNLDGISICRQLRSQGLQMPILLLSAKESSSDRVMGLEAGADDYVVKPYELPELIARIQALLRRGNSTLNTVLTWEKLQFYPDACQVTYSGSLLHLTPKEYSILELLLRNPRRIYSRSAILDHIWPSGEFPTEEAVSTQIKGLRQKLKGAGMTVNLIDTVYGLGYRLKAPPEDLSSAKMSQEKTEPVKTRSHSAPITPADKLQAEAKVQAVLQQVWEHFKESLPSRMMLFEQAIAQLSTGTLELELRLSAQAEAHRLIGSLGSFGLPKGSEVALQIEQLLRLESLGKNEAQLLRYLLEQLKEIVKDKPTTTATASDLKMGLSRLLVVDDDAILTEQIEREALNWGFEVKVATNPTVARRSISSHPPDVIVLDLTFSDTKENGLTLLAELAQRTPRIPTLVLTARNQLSDRVEVARLGGNVFLEKPISSEEIIKAVTQELNRNQKPEAKILIVDDDFQVLAAVSTLLTPWGFQVKTLVDPQQFWETLAATAPDLLILDIEMPDFSGIELCQVVRSDPRWSDLPVLFLSGHNDPEIVHQVFAVGADDYIQKPIIGPELIARILNRLERTRILHRFTEIDELTGTATRRKSIRDLEKLIRFAECQNQPLCLITIDLDHFKHINDQHGHTVGDSVLGLFGERLKQFFRSEDIVARWGGEEFVLGLYAMTREKGAKRLTDFLKIWCQQEFTDGNNQTFRVTFSAGVAEYSQDGTKLPELYRAADAALYQAKAMGRNRVLVSNMGSTHKVESL</sequence>
<feature type="DNA-binding region" description="OmpR/PhoB-type" evidence="4">
    <location>
        <begin position="124"/>
        <end position="223"/>
    </location>
</feature>
<evidence type="ECO:0000259" key="6">
    <source>
        <dbReference type="PROSITE" id="PS50110"/>
    </source>
</evidence>
<dbReference type="Gene3D" id="6.10.250.690">
    <property type="match status" value="1"/>
</dbReference>
<dbReference type="InterPro" id="IPR008207">
    <property type="entry name" value="Sig_transdc_His_kin_Hpt_dom"/>
</dbReference>
<evidence type="ECO:0000256" key="3">
    <source>
        <dbReference type="PROSITE-ProRule" id="PRU00169"/>
    </source>
</evidence>
<evidence type="ECO:0000256" key="4">
    <source>
        <dbReference type="PROSITE-ProRule" id="PRU01091"/>
    </source>
</evidence>
<evidence type="ECO:0000259" key="8">
    <source>
        <dbReference type="PROSITE" id="PS50894"/>
    </source>
</evidence>
<dbReference type="Gene3D" id="3.40.50.2300">
    <property type="match status" value="3"/>
</dbReference>
<dbReference type="InterPro" id="IPR036641">
    <property type="entry name" value="HPT_dom_sf"/>
</dbReference>
<feature type="region of interest" description="Disordered" evidence="5">
    <location>
        <begin position="228"/>
        <end position="248"/>
    </location>
</feature>
<evidence type="ECO:0000313" key="10">
    <source>
        <dbReference type="EMBL" id="MFB2836068.1"/>
    </source>
</evidence>
<feature type="modified residue" description="Phosphohistidine" evidence="2">
    <location>
        <position position="309"/>
    </location>
</feature>
<feature type="modified residue" description="4-aspartylphosphate" evidence="3">
    <location>
        <position position="426"/>
    </location>
</feature>
<name>A0ABV4WLV9_9CYAN</name>
<feature type="domain" description="Response regulatory" evidence="6">
    <location>
        <begin position="377"/>
        <end position="493"/>
    </location>
</feature>
<dbReference type="InterPro" id="IPR000160">
    <property type="entry name" value="GGDEF_dom"/>
</dbReference>
<dbReference type="SUPFAM" id="SSF55073">
    <property type="entry name" value="Nucleotide cyclase"/>
    <property type="match status" value="1"/>
</dbReference>
<comment type="caution">
    <text evidence="10">The sequence shown here is derived from an EMBL/GenBank/DDBJ whole genome shotgun (WGS) entry which is preliminary data.</text>
</comment>
<feature type="modified residue" description="4-aspartylphosphate" evidence="3">
    <location>
        <position position="551"/>
    </location>
</feature>
<dbReference type="SUPFAM" id="SSF52172">
    <property type="entry name" value="CheY-like"/>
    <property type="match status" value="3"/>
</dbReference>
<evidence type="ECO:0000256" key="2">
    <source>
        <dbReference type="PROSITE-ProRule" id="PRU00110"/>
    </source>
</evidence>
<dbReference type="CDD" id="cd00156">
    <property type="entry name" value="REC"/>
    <property type="match status" value="2"/>
</dbReference>
<dbReference type="InterPro" id="IPR001789">
    <property type="entry name" value="Sig_transdc_resp-reg_receiver"/>
</dbReference>
<organism evidence="10 11">
    <name type="scientific">Floridaenema evergladense BLCC-F167</name>
    <dbReference type="NCBI Taxonomy" id="3153639"/>
    <lineage>
        <taxon>Bacteria</taxon>
        <taxon>Bacillati</taxon>
        <taxon>Cyanobacteriota</taxon>
        <taxon>Cyanophyceae</taxon>
        <taxon>Oscillatoriophycideae</taxon>
        <taxon>Aerosakkonematales</taxon>
        <taxon>Aerosakkonemataceae</taxon>
        <taxon>Floridanema</taxon>
        <taxon>Floridanema evergladense</taxon>
    </lineage>
</organism>
<dbReference type="PROSITE" id="PS50894">
    <property type="entry name" value="HPT"/>
    <property type="match status" value="1"/>
</dbReference>
<dbReference type="Gene3D" id="1.20.120.160">
    <property type="entry name" value="HPT domain"/>
    <property type="match status" value="1"/>
</dbReference>
<feature type="domain" description="OmpR/PhoB-type" evidence="9">
    <location>
        <begin position="124"/>
        <end position="223"/>
    </location>
</feature>
<dbReference type="Pfam" id="PF00072">
    <property type="entry name" value="Response_reg"/>
    <property type="match status" value="3"/>
</dbReference>
<dbReference type="Gene3D" id="3.30.70.270">
    <property type="match status" value="1"/>
</dbReference>